<name>A0A5M8FH18_9GAMM</name>
<gene>
    <name evidence="1" type="ORF">F2Q65_16650</name>
</gene>
<protein>
    <submittedName>
        <fullName evidence="1">Uncharacterized protein</fullName>
    </submittedName>
</protein>
<dbReference type="OrthoDB" id="5772537at2"/>
<organism evidence="1 2">
    <name type="scientific">Thiohalocapsa marina</name>
    <dbReference type="NCBI Taxonomy" id="424902"/>
    <lineage>
        <taxon>Bacteria</taxon>
        <taxon>Pseudomonadati</taxon>
        <taxon>Pseudomonadota</taxon>
        <taxon>Gammaproteobacteria</taxon>
        <taxon>Chromatiales</taxon>
        <taxon>Chromatiaceae</taxon>
        <taxon>Thiohalocapsa</taxon>
    </lineage>
</organism>
<reference evidence="1 2" key="1">
    <citation type="submission" date="2019-09" db="EMBL/GenBank/DDBJ databases">
        <title>Whole-genome sequence of the purple sulfur bacterium Thiohalocapsa marina DSM 19078.</title>
        <authorList>
            <person name="Kyndt J.A."/>
            <person name="Meyer T.E."/>
        </authorList>
    </citation>
    <scope>NUCLEOTIDE SEQUENCE [LARGE SCALE GENOMIC DNA]</scope>
    <source>
        <strain evidence="1 2">DSM 19078</strain>
    </source>
</reference>
<evidence type="ECO:0000313" key="2">
    <source>
        <dbReference type="Proteomes" id="UP000322981"/>
    </source>
</evidence>
<dbReference type="AlphaFoldDB" id="A0A5M8FH18"/>
<evidence type="ECO:0000313" key="1">
    <source>
        <dbReference type="EMBL" id="KAA6183066.1"/>
    </source>
</evidence>
<dbReference type="Proteomes" id="UP000322981">
    <property type="component" value="Unassembled WGS sequence"/>
</dbReference>
<keyword evidence="2" id="KW-1185">Reference proteome</keyword>
<sequence>MAPAAALAADLTLLGDWSKALGTQDLSGGAGTDFPAAFESSATQATIDVTNTGGAAWTLWVRQDQAMLPPAVGLSVRRSSDGSGQGSISGGSAYLTPDFQEQILCSGVGDRSGIGLQFRLSGISISQPPGSFGATLGYRVD</sequence>
<comment type="caution">
    <text evidence="1">The sequence shown here is derived from an EMBL/GenBank/DDBJ whole genome shotgun (WGS) entry which is preliminary data.</text>
</comment>
<proteinExistence type="predicted"/>
<accession>A0A5M8FH18</accession>
<dbReference type="EMBL" id="VWXX01000037">
    <property type="protein sequence ID" value="KAA6183066.1"/>
    <property type="molecule type" value="Genomic_DNA"/>
</dbReference>